<dbReference type="InterPro" id="IPR009377">
    <property type="entry name" value="EutA"/>
</dbReference>
<dbReference type="PIRSF" id="PIRSF012293">
    <property type="entry name" value="EutA"/>
    <property type="match status" value="1"/>
</dbReference>
<name>A0ABM9BQR8_9BACL</name>
<comment type="caution">
    <text evidence="1">The sequence shown here is derived from an EMBL/GenBank/DDBJ whole genome shotgun (WGS) entry which is preliminary data.</text>
</comment>
<dbReference type="Pfam" id="PF06277">
    <property type="entry name" value="EutA"/>
    <property type="match status" value="1"/>
</dbReference>
<keyword evidence="2" id="KW-1185">Reference proteome</keyword>
<sequence>MLPGFKITGRKLLYESPMYSTPLLSDREIDHLALHAILAGEYERAALQPEDVDTGAVIITGETAVKHNADQIVHHLARFAGKFVVAQAGGDLEAVLAGKGSGAEARSQEIAGQVVNVDIGGGTANCAFFAGGSCTRTINFHIGGRLIRLGAQGEVLKLFPVIEEWLRREGYGLAEGDLAELEQLKEITGKWSVMLLDTILNSRDPKGCPLVYGQPEEVTGTAEPVSELWVSGGVGLLLEQPGTRSLTEAARFGDIGPLLAESLVQTAANYSIKLRTTPEAQRATVIGAGVHTTTLSGSTVFVDSTLLPLRNIPVVKLSRPELAEGDLPGLASAVEKAYAEGKRRFGTGEPADLLFAVALPGFIPATYPVIRRIASAATEASLRNGMKVIILICENDIAKAVGNVIHLLTLGEQRCICLDQIVVRHGDYIDIGFPLDGDCIPVAVKTLVFQP</sequence>
<organism evidence="1 2">
    <name type="scientific">Paenibacillus auburnensis</name>
    <dbReference type="NCBI Taxonomy" id="2905649"/>
    <lineage>
        <taxon>Bacteria</taxon>
        <taxon>Bacillati</taxon>
        <taxon>Bacillota</taxon>
        <taxon>Bacilli</taxon>
        <taxon>Bacillales</taxon>
        <taxon>Paenibacillaceae</taxon>
        <taxon>Paenibacillus</taxon>
    </lineage>
</organism>
<evidence type="ECO:0008006" key="3">
    <source>
        <dbReference type="Google" id="ProtNLM"/>
    </source>
</evidence>
<gene>
    <name evidence="1" type="ORF">PAECIP111892_00337</name>
</gene>
<accession>A0ABM9BQR8</accession>
<reference evidence="1" key="1">
    <citation type="submission" date="2022-01" db="EMBL/GenBank/DDBJ databases">
        <authorList>
            <person name="Criscuolo A."/>
        </authorList>
    </citation>
    <scope>NUCLEOTIDE SEQUENCE</scope>
    <source>
        <strain evidence="1">CIP111892</strain>
    </source>
</reference>
<dbReference type="EMBL" id="CAKMMG010000001">
    <property type="protein sequence ID" value="CAH1190778.1"/>
    <property type="molecule type" value="Genomic_DNA"/>
</dbReference>
<dbReference type="Proteomes" id="UP000838324">
    <property type="component" value="Unassembled WGS sequence"/>
</dbReference>
<evidence type="ECO:0000313" key="1">
    <source>
        <dbReference type="EMBL" id="CAH1190778.1"/>
    </source>
</evidence>
<protein>
    <recommendedName>
        <fullName evidence="3">Ethanolamine utilization protein EutA</fullName>
    </recommendedName>
</protein>
<proteinExistence type="predicted"/>
<evidence type="ECO:0000313" key="2">
    <source>
        <dbReference type="Proteomes" id="UP000838324"/>
    </source>
</evidence>